<protein>
    <submittedName>
        <fullName evidence="2">Tetratricopeptide repeat protein</fullName>
    </submittedName>
</protein>
<name>A0ABC9NQU4_ESCAT</name>
<gene>
    <name evidence="2" type="ORF">ESCAB7627_1335</name>
</gene>
<organism evidence="2 3">
    <name type="scientific">Escherichia albertii (strain TW07627)</name>
    <dbReference type="NCBI Taxonomy" id="502347"/>
    <lineage>
        <taxon>Bacteria</taxon>
        <taxon>Pseudomonadati</taxon>
        <taxon>Pseudomonadota</taxon>
        <taxon>Gammaproteobacteria</taxon>
        <taxon>Enterobacterales</taxon>
        <taxon>Enterobacteriaceae</taxon>
        <taxon>Escherichia</taxon>
    </lineage>
</organism>
<dbReference type="Pfam" id="PF13432">
    <property type="entry name" value="TPR_16"/>
    <property type="match status" value="2"/>
</dbReference>
<dbReference type="Proteomes" id="UP000003042">
    <property type="component" value="Unassembled WGS sequence"/>
</dbReference>
<feature type="domain" description="DUF5107" evidence="1">
    <location>
        <begin position="14"/>
        <end position="299"/>
    </location>
</feature>
<dbReference type="InterPro" id="IPR033396">
    <property type="entry name" value="DUF5107"/>
</dbReference>
<dbReference type="InterPro" id="IPR011990">
    <property type="entry name" value="TPR-like_helical_dom_sf"/>
</dbReference>
<dbReference type="Gene3D" id="1.25.40.10">
    <property type="entry name" value="Tetratricopeptide repeat domain"/>
    <property type="match status" value="2"/>
</dbReference>
<sequence length="1068" mass="120693">MFLENRVYQGSSGAVYPYGVTDTLSEQKTLKSWQAVWLENDYIKVMILPELGGRVHRAWDKVKQRDFVYHNEVIKPALVGLLGPWISGGIEFNWPQHHRPTTFMPVDFTIEAHDDGAQAVWVGETEPMHGLQVMTGFTLRPERAALEIASRVYNGNATPRHFLWWANPAVKGGEGHQSVFPPDVTAVFDHGKRAVSAFPIATGTYYKVDYSAGVDISRYKNVPVPTSYMAEKSQYDFVGAWCHDENGGLLHVANHHIAPGKKQWSWGHSEFGQAWDKSLTDNNGPYIELMTGIFADNQPDFTWLDAYEEKRFEQYFLPYHSLGMVQNASRDAVIKLQRSERGIEWGLYAISPLSGYRLAIREIGKCKALLDDTVALTPATAIQGVLHGIDPGRLTIELSDADGNIVLRYQEHQPQALPLPDVAKAPLAAQDIASTDEAWFIGQHLEQYHYASRSPFDYYLRGVALDPLDYRCNLALAMLEYNRADFPQAAAYASQALKRAHALNKNPQCGQASLIRASAYERQGQYQQAEEDFWRAVWSGNSKAGGYYGLARLAVRDGNVEAGLDFCQQSLRACPTNQEVLCLHNLLLLLSGRRDNARLQREKLLRDYPLNATLWWLNWFDGCSESALAQWRGLCQGRDVNALMTAGQLINWGMPALAAEMLNALDCQRTLPLYLQASLLPKAERGELVAKAIDVFPQFVRFPNTLEEVAALESIDECWFARHLLACFYYNKRSYSKAIALWQRCVEMSPEFADGWRGLAIHAWNKQHDYELAARYLDNAYQLAPQDARLLFERDLLDKIAGASPEKRLTRLEAHLDVALKRDDMTAELLNLWHLTGQTDKAADILATRKFHPWEGGEGKVTSQFILNQLLRAWQHFAAKQPQEAGKLLHAALHYPENLSEGRLPGQTDNDIWFWQAICAKAQGDETEATRYLRLAATGDRTINIHSYYNDQPVDYLFWQGMALRLLGEQQTAQHLFSEMKQWAQEMAKASIEADFFAVSQPDLLSLYGDLQQQHKEKCLMVAMLAAAGLGEIAQYESARLELTAINPTWPKAALFTTVMPFIFQLVH</sequence>
<dbReference type="EMBL" id="ABKX01000003">
    <property type="protein sequence ID" value="EDS92519.1"/>
    <property type="molecule type" value="Genomic_DNA"/>
</dbReference>
<evidence type="ECO:0000313" key="3">
    <source>
        <dbReference type="Proteomes" id="UP000003042"/>
    </source>
</evidence>
<accession>A0ABC9NQU4</accession>
<dbReference type="PANTHER" id="PTHR12558:SF13">
    <property type="entry name" value="CELL DIVISION CYCLE PROTEIN 27 HOMOLOG"/>
    <property type="match status" value="1"/>
</dbReference>
<dbReference type="SMART" id="SM00028">
    <property type="entry name" value="TPR"/>
    <property type="match status" value="5"/>
</dbReference>
<evidence type="ECO:0000313" key="2">
    <source>
        <dbReference type="EMBL" id="EDS92519.1"/>
    </source>
</evidence>
<proteinExistence type="predicted"/>
<comment type="caution">
    <text evidence="2">The sequence shown here is derived from an EMBL/GenBank/DDBJ whole genome shotgun (WGS) entry which is preliminary data.</text>
</comment>
<dbReference type="AlphaFoldDB" id="A0ABC9NQU4"/>
<dbReference type="InterPro" id="IPR014718">
    <property type="entry name" value="GH-type_carb-bd"/>
</dbReference>
<dbReference type="SUPFAM" id="SSF48452">
    <property type="entry name" value="TPR-like"/>
    <property type="match status" value="3"/>
</dbReference>
<dbReference type="InterPro" id="IPR019734">
    <property type="entry name" value="TPR_rpt"/>
</dbReference>
<dbReference type="Pfam" id="PF17128">
    <property type="entry name" value="DUF5107"/>
    <property type="match status" value="1"/>
</dbReference>
<dbReference type="Gene3D" id="2.70.98.10">
    <property type="match status" value="1"/>
</dbReference>
<dbReference type="PANTHER" id="PTHR12558">
    <property type="entry name" value="CELL DIVISION CYCLE 16,23,27"/>
    <property type="match status" value="1"/>
</dbReference>
<evidence type="ECO:0000259" key="1">
    <source>
        <dbReference type="Pfam" id="PF17128"/>
    </source>
</evidence>
<reference evidence="2 3" key="1">
    <citation type="submission" date="2008-02" db="EMBL/GenBank/DDBJ databases">
        <title>Annotation of Escherichia albertii TW07627.</title>
        <authorList>
            <person name="Sutton G."/>
            <person name="Whittam T.S."/>
            <person name="Sebastian Y."/>
        </authorList>
    </citation>
    <scope>NUCLEOTIDE SEQUENCE [LARGE SCALE GENOMIC DNA]</scope>
    <source>
        <strain evidence="2 3">TW07627</strain>
    </source>
</reference>